<dbReference type="Proteomes" id="UP000595942">
    <property type="component" value="Chromosome"/>
</dbReference>
<keyword evidence="8 11" id="KW-0067">ATP-binding</keyword>
<dbReference type="InterPro" id="IPR039430">
    <property type="entry name" value="Thymidylate_kin-like_dom"/>
</dbReference>
<keyword evidence="4 11" id="KW-0808">Transferase</keyword>
<gene>
    <name evidence="11" type="primary">tmk</name>
    <name evidence="14" type="ORF">EIG99_03435</name>
    <name evidence="13" type="ORF">I6J05_11420</name>
</gene>
<dbReference type="EMBL" id="CP068073">
    <property type="protein sequence ID" value="QQS82490.1"/>
    <property type="molecule type" value="Genomic_DNA"/>
</dbReference>
<evidence type="ECO:0000256" key="10">
    <source>
        <dbReference type="ARBA" id="ARBA00057735"/>
    </source>
</evidence>
<dbReference type="PANTHER" id="PTHR10344">
    <property type="entry name" value="THYMIDYLATE KINASE"/>
    <property type="match status" value="1"/>
</dbReference>
<evidence type="ECO:0000256" key="3">
    <source>
        <dbReference type="ARBA" id="ARBA00017144"/>
    </source>
</evidence>
<evidence type="ECO:0000259" key="12">
    <source>
        <dbReference type="Pfam" id="PF02223"/>
    </source>
</evidence>
<evidence type="ECO:0000256" key="6">
    <source>
        <dbReference type="ARBA" id="ARBA00022741"/>
    </source>
</evidence>
<reference evidence="14 15" key="1">
    <citation type="submission" date="2018-11" db="EMBL/GenBank/DDBJ databases">
        <title>Genomic profiling of Staphylococcus species from a Poultry farm system in KwaZulu-Natal, South Africa.</title>
        <authorList>
            <person name="Amoako D.G."/>
            <person name="Somboro A.M."/>
            <person name="Abia A.L.K."/>
            <person name="Bester L.A."/>
            <person name="Essack S.Y."/>
        </authorList>
    </citation>
    <scope>NUCLEOTIDE SEQUENCE [LARGE SCALE GENOMIC DNA]</scope>
    <source>
        <strain evidence="14 15">SA11</strain>
    </source>
</reference>
<keyword evidence="5 11" id="KW-0545">Nucleotide biosynthesis</keyword>
<feature type="binding site" evidence="11">
    <location>
        <begin position="9"/>
        <end position="16"/>
    </location>
    <ligand>
        <name>ATP</name>
        <dbReference type="ChEBI" id="CHEBI:30616"/>
    </ligand>
</feature>
<keyword evidence="6 11" id="KW-0547">Nucleotide-binding</keyword>
<protein>
    <recommendedName>
        <fullName evidence="3 11">Thymidylate kinase</fullName>
        <ecNumber evidence="2 11">2.7.4.9</ecNumber>
    </recommendedName>
    <alternativeName>
        <fullName evidence="11">dTMP kinase</fullName>
    </alternativeName>
</protein>
<evidence type="ECO:0000313" key="13">
    <source>
        <dbReference type="EMBL" id="QQS82490.1"/>
    </source>
</evidence>
<keyword evidence="16" id="KW-1185">Reference proteome</keyword>
<dbReference type="GO" id="GO:0004798">
    <property type="term" value="F:dTMP kinase activity"/>
    <property type="evidence" value="ECO:0007669"/>
    <property type="project" value="UniProtKB-UniRule"/>
</dbReference>
<dbReference type="GeneID" id="93727630"/>
<dbReference type="SUPFAM" id="SSF52540">
    <property type="entry name" value="P-loop containing nucleoside triphosphate hydrolases"/>
    <property type="match status" value="1"/>
</dbReference>
<evidence type="ECO:0000256" key="5">
    <source>
        <dbReference type="ARBA" id="ARBA00022727"/>
    </source>
</evidence>
<dbReference type="GO" id="GO:0006227">
    <property type="term" value="P:dUDP biosynthetic process"/>
    <property type="evidence" value="ECO:0007669"/>
    <property type="project" value="TreeGrafter"/>
</dbReference>
<dbReference type="EMBL" id="RQTE01000063">
    <property type="protein sequence ID" value="RZI03467.1"/>
    <property type="molecule type" value="Genomic_DNA"/>
</dbReference>
<dbReference type="GO" id="GO:0006233">
    <property type="term" value="P:dTDP biosynthetic process"/>
    <property type="evidence" value="ECO:0007669"/>
    <property type="project" value="InterPro"/>
</dbReference>
<evidence type="ECO:0000256" key="7">
    <source>
        <dbReference type="ARBA" id="ARBA00022777"/>
    </source>
</evidence>
<evidence type="ECO:0000256" key="4">
    <source>
        <dbReference type="ARBA" id="ARBA00022679"/>
    </source>
</evidence>
<reference evidence="13 16" key="2">
    <citation type="submission" date="2021-01" db="EMBL/GenBank/DDBJ databases">
        <title>FDA dAtabase for Regulatory Grade micrObial Sequences (FDA-ARGOS): Supporting development and validation of Infectious Disease Dx tests.</title>
        <authorList>
            <person name="Sproer C."/>
            <person name="Gronow S."/>
            <person name="Severitt S."/>
            <person name="Schroder I."/>
            <person name="Tallon L."/>
            <person name="Sadzewicz L."/>
            <person name="Zhao X."/>
            <person name="Boylan J."/>
            <person name="Ott S."/>
            <person name="Bowen H."/>
            <person name="Vavikolanu K."/>
            <person name="Mehta A."/>
            <person name="Aluvathingal J."/>
            <person name="Nadendla S."/>
            <person name="Lowell S."/>
            <person name="Myers T."/>
            <person name="Yan Y."/>
            <person name="Sichtig H."/>
        </authorList>
    </citation>
    <scope>NUCLEOTIDE SEQUENCE [LARGE SCALE GENOMIC DNA]</scope>
    <source>
        <strain evidence="13 16">FDAARGOS_1148</strain>
    </source>
</reference>
<dbReference type="RefSeq" id="WP_047132200.1">
    <property type="nucleotide sequence ID" value="NZ_CP015114.1"/>
</dbReference>
<dbReference type="NCBIfam" id="TIGR00041">
    <property type="entry name" value="DTMP_kinase"/>
    <property type="match status" value="1"/>
</dbReference>
<dbReference type="Pfam" id="PF02223">
    <property type="entry name" value="Thymidylate_kin"/>
    <property type="match status" value="1"/>
</dbReference>
<dbReference type="GO" id="GO:0005524">
    <property type="term" value="F:ATP binding"/>
    <property type="evidence" value="ECO:0007669"/>
    <property type="project" value="UniProtKB-UniRule"/>
</dbReference>
<dbReference type="Gene3D" id="3.40.50.300">
    <property type="entry name" value="P-loop containing nucleotide triphosphate hydrolases"/>
    <property type="match status" value="1"/>
</dbReference>
<keyword evidence="7 11" id="KW-0418">Kinase</keyword>
<evidence type="ECO:0000313" key="16">
    <source>
        <dbReference type="Proteomes" id="UP000595942"/>
    </source>
</evidence>
<dbReference type="InterPro" id="IPR027417">
    <property type="entry name" value="P-loop_NTPase"/>
</dbReference>
<evidence type="ECO:0000256" key="1">
    <source>
        <dbReference type="ARBA" id="ARBA00009776"/>
    </source>
</evidence>
<evidence type="ECO:0000256" key="2">
    <source>
        <dbReference type="ARBA" id="ARBA00012980"/>
    </source>
</evidence>
<dbReference type="CDD" id="cd01672">
    <property type="entry name" value="TMPK"/>
    <property type="match status" value="1"/>
</dbReference>
<dbReference type="GO" id="GO:0005829">
    <property type="term" value="C:cytosol"/>
    <property type="evidence" value="ECO:0007669"/>
    <property type="project" value="TreeGrafter"/>
</dbReference>
<organism evidence="14 15">
    <name type="scientific">Staphylococcus condimenti</name>
    <dbReference type="NCBI Taxonomy" id="70255"/>
    <lineage>
        <taxon>Bacteria</taxon>
        <taxon>Bacillati</taxon>
        <taxon>Bacillota</taxon>
        <taxon>Bacilli</taxon>
        <taxon>Bacillales</taxon>
        <taxon>Staphylococcaceae</taxon>
        <taxon>Staphylococcus</taxon>
    </lineage>
</organism>
<comment type="function">
    <text evidence="10 11">Phosphorylation of dTMP to form dTDP in both de novo and salvage pathways of dTTP synthesis.</text>
</comment>
<feature type="domain" description="Thymidylate kinase-like" evidence="12">
    <location>
        <begin position="7"/>
        <end position="193"/>
    </location>
</feature>
<dbReference type="PANTHER" id="PTHR10344:SF4">
    <property type="entry name" value="UMP-CMP KINASE 2, MITOCHONDRIAL"/>
    <property type="match status" value="1"/>
</dbReference>
<dbReference type="KEGG" id="scv:A4G25_07105"/>
<evidence type="ECO:0000256" key="9">
    <source>
        <dbReference type="ARBA" id="ARBA00048743"/>
    </source>
</evidence>
<dbReference type="EC" id="2.7.4.9" evidence="2 11"/>
<dbReference type="InterPro" id="IPR018095">
    <property type="entry name" value="Thymidylate_kin_CS"/>
</dbReference>
<comment type="catalytic activity">
    <reaction evidence="9 11">
        <text>dTMP + ATP = dTDP + ADP</text>
        <dbReference type="Rhea" id="RHEA:13517"/>
        <dbReference type="ChEBI" id="CHEBI:30616"/>
        <dbReference type="ChEBI" id="CHEBI:58369"/>
        <dbReference type="ChEBI" id="CHEBI:63528"/>
        <dbReference type="ChEBI" id="CHEBI:456216"/>
        <dbReference type="EC" id="2.7.4.9"/>
    </reaction>
</comment>
<dbReference type="GO" id="GO:0006235">
    <property type="term" value="P:dTTP biosynthetic process"/>
    <property type="evidence" value="ECO:0007669"/>
    <property type="project" value="UniProtKB-UniRule"/>
</dbReference>
<dbReference type="InterPro" id="IPR018094">
    <property type="entry name" value="Thymidylate_kinase"/>
</dbReference>
<dbReference type="Proteomes" id="UP000293854">
    <property type="component" value="Unassembled WGS sequence"/>
</dbReference>
<dbReference type="FunFam" id="3.40.50.300:FF:000225">
    <property type="entry name" value="Thymidylate kinase"/>
    <property type="match status" value="1"/>
</dbReference>
<evidence type="ECO:0000256" key="11">
    <source>
        <dbReference type="HAMAP-Rule" id="MF_00165"/>
    </source>
</evidence>
<dbReference type="AlphaFoldDB" id="A0A143PCA0"/>
<evidence type="ECO:0000313" key="15">
    <source>
        <dbReference type="Proteomes" id="UP000293854"/>
    </source>
</evidence>
<dbReference type="HAMAP" id="MF_00165">
    <property type="entry name" value="Thymidylate_kinase"/>
    <property type="match status" value="1"/>
</dbReference>
<dbReference type="PROSITE" id="PS01331">
    <property type="entry name" value="THYMIDYLATE_KINASE"/>
    <property type="match status" value="1"/>
</dbReference>
<name>A0A143PCA0_9STAP</name>
<evidence type="ECO:0000313" key="14">
    <source>
        <dbReference type="EMBL" id="RZI03467.1"/>
    </source>
</evidence>
<proteinExistence type="inferred from homology"/>
<dbReference type="OrthoDB" id="9774907at2"/>
<sequence>MSVFITFEGPEGSGKTTVLQRVAERLSQDYDVLKTREPGGVPAAEQIREILLEGEAVDERTEALLFAASRREHLVEKVLPALKEDKVVLCDRYIDSSLAYQGFARGIGVEEVRAINEFAINGLYPDLTIYLDITAQTGRERIESNARNMNRLDHESIAFHQRVIKGYHDLIDREPNRFKVIDANQQLDAVVEDTYTAIKEFLGK</sequence>
<accession>A0A143PCA0</accession>
<evidence type="ECO:0000256" key="8">
    <source>
        <dbReference type="ARBA" id="ARBA00022840"/>
    </source>
</evidence>
<comment type="similarity">
    <text evidence="1 11">Belongs to the thymidylate kinase family.</text>
</comment>